<dbReference type="Proteomes" id="UP000785679">
    <property type="component" value="Unassembled WGS sequence"/>
</dbReference>
<dbReference type="AlphaFoldDB" id="A0A8J8NMR6"/>
<gene>
    <name evidence="1" type="ORF">FGO68_gene7061</name>
</gene>
<sequence length="201" mass="24190">MPRIRLSTKRGSFQGQWKSLKSSYLQTCNQRYILMIRRKSSTMKTMYLKDNNSDTEYFEKDPPPLQCLTKDELEDAIRRYDFKALIDHEEKFQWLQARYQKYRRFIMSLTSIVVLQPEIFSFKFTQNDLRTLTDESLDKFLALRINYKDQLMRSNTPSLQLNLMQDFIRMIDQEKIQRYQVKQKETISGLLAQIKTLQKIA</sequence>
<name>A0A8J8NMR6_HALGN</name>
<accession>A0A8J8NMR6</accession>
<reference evidence="1" key="1">
    <citation type="submission" date="2019-06" db="EMBL/GenBank/DDBJ databases">
        <authorList>
            <person name="Zheng W."/>
        </authorList>
    </citation>
    <scope>NUCLEOTIDE SEQUENCE</scope>
    <source>
        <strain evidence="1">QDHG01</strain>
    </source>
</reference>
<keyword evidence="2" id="KW-1185">Reference proteome</keyword>
<evidence type="ECO:0000313" key="2">
    <source>
        <dbReference type="Proteomes" id="UP000785679"/>
    </source>
</evidence>
<comment type="caution">
    <text evidence="1">The sequence shown here is derived from an EMBL/GenBank/DDBJ whole genome shotgun (WGS) entry which is preliminary data.</text>
</comment>
<evidence type="ECO:0000313" key="1">
    <source>
        <dbReference type="EMBL" id="TNV76945.1"/>
    </source>
</evidence>
<protein>
    <submittedName>
        <fullName evidence="1">Uncharacterized protein</fullName>
    </submittedName>
</protein>
<organism evidence="1 2">
    <name type="scientific">Halteria grandinella</name>
    <dbReference type="NCBI Taxonomy" id="5974"/>
    <lineage>
        <taxon>Eukaryota</taxon>
        <taxon>Sar</taxon>
        <taxon>Alveolata</taxon>
        <taxon>Ciliophora</taxon>
        <taxon>Intramacronucleata</taxon>
        <taxon>Spirotrichea</taxon>
        <taxon>Stichotrichia</taxon>
        <taxon>Sporadotrichida</taxon>
        <taxon>Halteriidae</taxon>
        <taxon>Halteria</taxon>
    </lineage>
</organism>
<dbReference type="EMBL" id="RRYP01012686">
    <property type="protein sequence ID" value="TNV76945.1"/>
    <property type="molecule type" value="Genomic_DNA"/>
</dbReference>
<proteinExistence type="predicted"/>